<dbReference type="InterPro" id="IPR024548">
    <property type="entry name" value="Cu2_monoox_C"/>
</dbReference>
<dbReference type="GO" id="GO:0005615">
    <property type="term" value="C:extracellular space"/>
    <property type="evidence" value="ECO:0007669"/>
    <property type="project" value="TreeGrafter"/>
</dbReference>
<dbReference type="GO" id="GO:0006589">
    <property type="term" value="P:octopamine biosynthetic process"/>
    <property type="evidence" value="ECO:0007669"/>
    <property type="project" value="TreeGrafter"/>
</dbReference>
<evidence type="ECO:0000256" key="3">
    <source>
        <dbReference type="SAM" id="MobiDB-lite"/>
    </source>
</evidence>
<dbReference type="Pfam" id="PF01082">
    <property type="entry name" value="Cu2_monooxygen"/>
    <property type="match status" value="1"/>
</dbReference>
<keyword evidence="2" id="KW-0325">Glycoprotein</keyword>
<dbReference type="PANTHER" id="PTHR10157">
    <property type="entry name" value="DOPAMINE BETA HYDROXYLASE RELATED"/>
    <property type="match status" value="1"/>
</dbReference>
<evidence type="ECO:0000259" key="5">
    <source>
        <dbReference type="Pfam" id="PF03712"/>
    </source>
</evidence>
<dbReference type="Gene3D" id="2.60.120.310">
    <property type="entry name" value="Copper type II, ascorbate-dependent monooxygenase, N-terminal domain"/>
    <property type="match status" value="2"/>
</dbReference>
<dbReference type="GO" id="GO:0030667">
    <property type="term" value="C:secretory granule membrane"/>
    <property type="evidence" value="ECO:0007669"/>
    <property type="project" value="TreeGrafter"/>
</dbReference>
<dbReference type="EMBL" id="CATQJA010002663">
    <property type="protein sequence ID" value="CAJ0581531.1"/>
    <property type="molecule type" value="Genomic_DNA"/>
</dbReference>
<keyword evidence="1" id="KW-1015">Disulfide bond</keyword>
<dbReference type="InterPro" id="IPR008977">
    <property type="entry name" value="PHM/PNGase_F_dom_sf"/>
</dbReference>
<accession>A0AA36D6A8</accession>
<dbReference type="PANTHER" id="PTHR10157:SF23">
    <property type="entry name" value="MOXD1 HOMOLOG 1"/>
    <property type="match status" value="1"/>
</dbReference>
<reference evidence="6" key="1">
    <citation type="submission" date="2023-06" db="EMBL/GenBank/DDBJ databases">
        <authorList>
            <person name="Delattre M."/>
        </authorList>
    </citation>
    <scope>NUCLEOTIDE SEQUENCE</scope>
    <source>
        <strain evidence="6">AF72</strain>
    </source>
</reference>
<comment type="caution">
    <text evidence="6">The sequence shown here is derived from an EMBL/GenBank/DDBJ whole genome shotgun (WGS) entry which is preliminary data.</text>
</comment>
<dbReference type="GO" id="GO:0042420">
    <property type="term" value="P:dopamine catabolic process"/>
    <property type="evidence" value="ECO:0007669"/>
    <property type="project" value="TreeGrafter"/>
</dbReference>
<sequence>MASSVHRWLGVGFLTHGNLSSADLCIFDPDAKLLNYHLDGNQLLRLDESQDCRFLQRSNRGFVMSRRLVTCDPKDVAIQQGTVQFLAVASERPLVAGVSLQEDGAMMEQAFARVIPPVMPQSEAHDTGLFSHDFVTAGVEVPAALTTLWCELQPIPGVLLQRAHHLVKLEPIIPDPPYDRLVHHVRLQKCDLLESAAFSGPCSDRHFVPEHVRRCQTVQAAWVLGTEVHYNNPNLTTGVVDSSGLRLSFTPELRPFDAAMMAVGTHWSDSMMIPQGQLDFPLTGFCTPECTSTFPPTGIKIFGSLLHAHLTVTKIWTSIYRQALVSTRPSEALRVAGSCKGDTLATTCLHDTRDRTAPTYSGLGLVEEMCINYLLYYPAVDIESCRSEVHNASLYDFIEKRMPPDANLSSPRTTAGDLAALHWGEDDIVALRELYASAPLNVLCLRETGVAVDEEHDWTNVGLPSVPEASQDDPDRTPC</sequence>
<dbReference type="InterPro" id="IPR014784">
    <property type="entry name" value="Cu2_ascorb_mOase-like_C"/>
</dbReference>
<dbReference type="InterPro" id="IPR045266">
    <property type="entry name" value="DOH_DOMON"/>
</dbReference>
<organism evidence="6 7">
    <name type="scientific">Mesorhabditis spiculigera</name>
    <dbReference type="NCBI Taxonomy" id="96644"/>
    <lineage>
        <taxon>Eukaryota</taxon>
        <taxon>Metazoa</taxon>
        <taxon>Ecdysozoa</taxon>
        <taxon>Nematoda</taxon>
        <taxon>Chromadorea</taxon>
        <taxon>Rhabditida</taxon>
        <taxon>Rhabditina</taxon>
        <taxon>Rhabditomorpha</taxon>
        <taxon>Rhabditoidea</taxon>
        <taxon>Rhabditidae</taxon>
        <taxon>Mesorhabditinae</taxon>
        <taxon>Mesorhabditis</taxon>
    </lineage>
</organism>
<dbReference type="GO" id="GO:0004500">
    <property type="term" value="F:dopamine beta-monooxygenase activity"/>
    <property type="evidence" value="ECO:0007669"/>
    <property type="project" value="InterPro"/>
</dbReference>
<proteinExistence type="predicted"/>
<dbReference type="InterPro" id="IPR000323">
    <property type="entry name" value="Cu2_ascorb_mOase_N"/>
</dbReference>
<dbReference type="CDD" id="cd09631">
    <property type="entry name" value="DOMON_DOH"/>
    <property type="match status" value="1"/>
</dbReference>
<dbReference type="InterPro" id="IPR036939">
    <property type="entry name" value="Cu2_ascorb_mOase_N_sf"/>
</dbReference>
<evidence type="ECO:0000313" key="6">
    <source>
        <dbReference type="EMBL" id="CAJ0581531.1"/>
    </source>
</evidence>
<evidence type="ECO:0000256" key="1">
    <source>
        <dbReference type="ARBA" id="ARBA00023157"/>
    </source>
</evidence>
<dbReference type="SUPFAM" id="SSF49742">
    <property type="entry name" value="PHM/PNGase F"/>
    <property type="match status" value="2"/>
</dbReference>
<keyword evidence="7" id="KW-1185">Reference proteome</keyword>
<gene>
    <name evidence="6" type="ORF">MSPICULIGERA_LOCUS19688</name>
</gene>
<feature type="domain" description="Copper type II ascorbate-dependent monooxygenase C-terminal" evidence="5">
    <location>
        <begin position="256"/>
        <end position="394"/>
    </location>
</feature>
<feature type="region of interest" description="Disordered" evidence="3">
    <location>
        <begin position="460"/>
        <end position="479"/>
    </location>
</feature>
<dbReference type="GO" id="GO:0005507">
    <property type="term" value="F:copper ion binding"/>
    <property type="evidence" value="ECO:0007669"/>
    <property type="project" value="InterPro"/>
</dbReference>
<dbReference type="InterPro" id="IPR000945">
    <property type="entry name" value="DBH-like"/>
</dbReference>
<dbReference type="GO" id="GO:0042421">
    <property type="term" value="P:norepinephrine biosynthetic process"/>
    <property type="evidence" value="ECO:0007669"/>
    <property type="project" value="TreeGrafter"/>
</dbReference>
<dbReference type="Proteomes" id="UP001177023">
    <property type="component" value="Unassembled WGS sequence"/>
</dbReference>
<evidence type="ECO:0000313" key="7">
    <source>
        <dbReference type="Proteomes" id="UP001177023"/>
    </source>
</evidence>
<feature type="domain" description="Copper type II ascorbate-dependent monooxygenase N-terminal" evidence="4">
    <location>
        <begin position="134"/>
        <end position="229"/>
    </location>
</feature>
<protein>
    <submittedName>
        <fullName evidence="6">Uncharacterized protein</fullName>
    </submittedName>
</protein>
<evidence type="ECO:0000259" key="4">
    <source>
        <dbReference type="Pfam" id="PF01082"/>
    </source>
</evidence>
<dbReference type="AlphaFoldDB" id="A0AA36D6A8"/>
<feature type="non-terminal residue" evidence="6">
    <location>
        <position position="479"/>
    </location>
</feature>
<dbReference type="Gene3D" id="2.60.120.230">
    <property type="match status" value="1"/>
</dbReference>
<name>A0AA36D6A8_9BILA</name>
<dbReference type="Pfam" id="PF03712">
    <property type="entry name" value="Cu2_monoox_C"/>
    <property type="match status" value="1"/>
</dbReference>
<evidence type="ECO:0000256" key="2">
    <source>
        <dbReference type="ARBA" id="ARBA00023180"/>
    </source>
</evidence>